<gene>
    <name evidence="2" type="ORF">EV421DRAFT_1738310</name>
</gene>
<keyword evidence="3" id="KW-1185">Reference proteome</keyword>
<feature type="compositionally biased region" description="Polar residues" evidence="1">
    <location>
        <begin position="16"/>
        <end position="27"/>
    </location>
</feature>
<feature type="compositionally biased region" description="Basic and acidic residues" evidence="1">
    <location>
        <begin position="28"/>
        <end position="45"/>
    </location>
</feature>
<evidence type="ECO:0000256" key="1">
    <source>
        <dbReference type="SAM" id="MobiDB-lite"/>
    </source>
</evidence>
<organism evidence="2 3">
    <name type="scientific">Armillaria borealis</name>
    <dbReference type="NCBI Taxonomy" id="47425"/>
    <lineage>
        <taxon>Eukaryota</taxon>
        <taxon>Fungi</taxon>
        <taxon>Dikarya</taxon>
        <taxon>Basidiomycota</taxon>
        <taxon>Agaricomycotina</taxon>
        <taxon>Agaricomycetes</taxon>
        <taxon>Agaricomycetidae</taxon>
        <taxon>Agaricales</taxon>
        <taxon>Marasmiineae</taxon>
        <taxon>Physalacriaceae</taxon>
        <taxon>Armillaria</taxon>
    </lineage>
</organism>
<sequence>MTKGNIETANKLHVTYQSPKLPSSSRPEITKDTTRHDFENDRQDPWRSSQSRKSCLALTNNPGLSLSTITKLPRRVFFYGLPSYSFRRWSPTTAASSACLYFGEFIDIILPDSLKILVINARTTRLVVGSLDTGQVSSPSKFSIPCKPAVVLFLARGALYVDGQY</sequence>
<name>A0AA39JA43_9AGAR</name>
<comment type="caution">
    <text evidence="2">The sequence shown here is derived from an EMBL/GenBank/DDBJ whole genome shotgun (WGS) entry which is preliminary data.</text>
</comment>
<accession>A0AA39JA43</accession>
<dbReference type="EMBL" id="JAUEPT010000041">
    <property type="protein sequence ID" value="KAK0438848.1"/>
    <property type="molecule type" value="Genomic_DNA"/>
</dbReference>
<protein>
    <submittedName>
        <fullName evidence="2">Uncharacterized protein</fullName>
    </submittedName>
</protein>
<reference evidence="2" key="1">
    <citation type="submission" date="2023-06" db="EMBL/GenBank/DDBJ databases">
        <authorList>
            <consortium name="Lawrence Berkeley National Laboratory"/>
            <person name="Ahrendt S."/>
            <person name="Sahu N."/>
            <person name="Indic B."/>
            <person name="Wong-Bajracharya J."/>
            <person name="Merenyi Z."/>
            <person name="Ke H.-M."/>
            <person name="Monk M."/>
            <person name="Kocsube S."/>
            <person name="Drula E."/>
            <person name="Lipzen A."/>
            <person name="Balint B."/>
            <person name="Henrissat B."/>
            <person name="Andreopoulos B."/>
            <person name="Martin F.M."/>
            <person name="Harder C.B."/>
            <person name="Rigling D."/>
            <person name="Ford K.L."/>
            <person name="Foster G.D."/>
            <person name="Pangilinan J."/>
            <person name="Papanicolaou A."/>
            <person name="Barry K."/>
            <person name="LaButti K."/>
            <person name="Viragh M."/>
            <person name="Koriabine M."/>
            <person name="Yan M."/>
            <person name="Riley R."/>
            <person name="Champramary S."/>
            <person name="Plett K.L."/>
            <person name="Tsai I.J."/>
            <person name="Slot J."/>
            <person name="Sipos G."/>
            <person name="Plett J."/>
            <person name="Nagy L.G."/>
            <person name="Grigoriev I.V."/>
        </authorList>
    </citation>
    <scope>NUCLEOTIDE SEQUENCE</scope>
    <source>
        <strain evidence="2">FPL87.14</strain>
    </source>
</reference>
<evidence type="ECO:0000313" key="2">
    <source>
        <dbReference type="EMBL" id="KAK0438848.1"/>
    </source>
</evidence>
<dbReference type="AlphaFoldDB" id="A0AA39JA43"/>
<evidence type="ECO:0000313" key="3">
    <source>
        <dbReference type="Proteomes" id="UP001175226"/>
    </source>
</evidence>
<feature type="region of interest" description="Disordered" evidence="1">
    <location>
        <begin position="16"/>
        <end position="53"/>
    </location>
</feature>
<dbReference type="Proteomes" id="UP001175226">
    <property type="component" value="Unassembled WGS sequence"/>
</dbReference>
<proteinExistence type="predicted"/>